<dbReference type="GO" id="GO:0005634">
    <property type="term" value="C:nucleus"/>
    <property type="evidence" value="ECO:0007669"/>
    <property type="project" value="UniProtKB-ARBA"/>
</dbReference>
<dbReference type="SUPFAM" id="SSF53098">
    <property type="entry name" value="Ribonuclease H-like"/>
    <property type="match status" value="1"/>
</dbReference>
<accession>A0A9Q3B992</accession>
<dbReference type="GO" id="GO:0015074">
    <property type="term" value="P:DNA integration"/>
    <property type="evidence" value="ECO:0007669"/>
    <property type="project" value="InterPro"/>
</dbReference>
<evidence type="ECO:0000259" key="2">
    <source>
        <dbReference type="PROSITE" id="PS50994"/>
    </source>
</evidence>
<evidence type="ECO:0000256" key="1">
    <source>
        <dbReference type="ARBA" id="ARBA00022884"/>
    </source>
</evidence>
<dbReference type="Proteomes" id="UP000765509">
    <property type="component" value="Unassembled WGS sequence"/>
</dbReference>
<sequence>MIKRQEPSRPWEAFNIYWVTDLPPVGDRSYNTCPVVVESFCNIPIFLTFHKDDTAMDKDLLTWNRVVSWIGLLTKIISDRYPKLNSELWKNLPQLFGEKLSFSSYYHPYADGLAEKMIQTLEDIVRIICAYNLELKYCDGFTHY</sequence>
<dbReference type="EMBL" id="AVOT02000066">
    <property type="protein sequence ID" value="MBW0460845.1"/>
    <property type="molecule type" value="Genomic_DNA"/>
</dbReference>
<name>A0A9Q3B992_9BASI</name>
<organism evidence="3 4">
    <name type="scientific">Austropuccinia psidii MF-1</name>
    <dbReference type="NCBI Taxonomy" id="1389203"/>
    <lineage>
        <taxon>Eukaryota</taxon>
        <taxon>Fungi</taxon>
        <taxon>Dikarya</taxon>
        <taxon>Basidiomycota</taxon>
        <taxon>Pucciniomycotina</taxon>
        <taxon>Pucciniomycetes</taxon>
        <taxon>Pucciniales</taxon>
        <taxon>Sphaerophragmiaceae</taxon>
        <taxon>Austropuccinia</taxon>
    </lineage>
</organism>
<dbReference type="InterPro" id="IPR012337">
    <property type="entry name" value="RNaseH-like_sf"/>
</dbReference>
<evidence type="ECO:0000313" key="4">
    <source>
        <dbReference type="Proteomes" id="UP000765509"/>
    </source>
</evidence>
<reference evidence="3" key="1">
    <citation type="submission" date="2021-03" db="EMBL/GenBank/DDBJ databases">
        <title>Draft genome sequence of rust myrtle Austropuccinia psidii MF-1, a brazilian biotype.</title>
        <authorList>
            <person name="Quecine M.C."/>
            <person name="Pachon D.M.R."/>
            <person name="Bonatelli M.L."/>
            <person name="Correr F.H."/>
            <person name="Franceschini L.M."/>
            <person name="Leite T.F."/>
            <person name="Margarido G.R.A."/>
            <person name="Almeida C.A."/>
            <person name="Ferrarezi J.A."/>
            <person name="Labate C.A."/>
        </authorList>
    </citation>
    <scope>NUCLEOTIDE SEQUENCE</scope>
    <source>
        <strain evidence="3">MF-1</strain>
    </source>
</reference>
<keyword evidence="4" id="KW-1185">Reference proteome</keyword>
<protein>
    <recommendedName>
        <fullName evidence="2">Integrase catalytic domain-containing protein</fullName>
    </recommendedName>
</protein>
<dbReference type="InterPro" id="IPR050951">
    <property type="entry name" value="Retrovirus_Pol_polyprotein"/>
</dbReference>
<dbReference type="InterPro" id="IPR001584">
    <property type="entry name" value="Integrase_cat-core"/>
</dbReference>
<dbReference type="PANTHER" id="PTHR37984">
    <property type="entry name" value="PROTEIN CBG26694"/>
    <property type="match status" value="1"/>
</dbReference>
<keyword evidence="1" id="KW-0694">RNA-binding</keyword>
<proteinExistence type="predicted"/>
<dbReference type="AlphaFoldDB" id="A0A9Q3B992"/>
<feature type="domain" description="Integrase catalytic" evidence="2">
    <location>
        <begin position="6"/>
        <end position="144"/>
    </location>
</feature>
<gene>
    <name evidence="3" type="ORF">O181_000560</name>
</gene>
<dbReference type="InterPro" id="IPR036397">
    <property type="entry name" value="RNaseH_sf"/>
</dbReference>
<dbReference type="OrthoDB" id="10267344at2759"/>
<dbReference type="Gene3D" id="3.30.420.10">
    <property type="entry name" value="Ribonuclease H-like superfamily/Ribonuclease H"/>
    <property type="match status" value="1"/>
</dbReference>
<comment type="caution">
    <text evidence="3">The sequence shown here is derived from an EMBL/GenBank/DDBJ whole genome shotgun (WGS) entry which is preliminary data.</text>
</comment>
<dbReference type="PANTHER" id="PTHR37984:SF5">
    <property type="entry name" value="PROTEIN NYNRIN-LIKE"/>
    <property type="match status" value="1"/>
</dbReference>
<dbReference type="GO" id="GO:0003723">
    <property type="term" value="F:RNA binding"/>
    <property type="evidence" value="ECO:0007669"/>
    <property type="project" value="UniProtKB-KW"/>
</dbReference>
<evidence type="ECO:0000313" key="3">
    <source>
        <dbReference type="EMBL" id="MBW0460845.1"/>
    </source>
</evidence>
<dbReference type="PROSITE" id="PS50994">
    <property type="entry name" value="INTEGRASE"/>
    <property type="match status" value="1"/>
</dbReference>